<keyword evidence="3" id="KW-1185">Reference proteome</keyword>
<sequence length="956" mass="107271">MPTADRAGAQHAQKTCEKVLAITRLGRKYGLRVKECDEEAVFKQFRPGQSYVKVRVVFKWRVHPLPFGFQRHHLTTLLRKWGWPAKPLQPLKGDSEGLAWQVGSEVEPPSSAMPVGQSYALITSLKGPPAAATGHQVCATRRTKRHIIYDDEPTGSGDVDPWSFGNDPLLALRLAYPCPPKPVSAATAKLDQLKEEIQSGVTALVRKEWQACGQAVVESASSQNPRLQALEVAVTELQAQAGKFEDWFSTIGQKVSAQEESQKQVAATLQAQQTQLSSVQSDVARTAEAIQTTVTSAVSNLGNQLGEKIGSQMAQQTAMLESILQQQKAAEPVHKVNFFLGRLLDGWWQIEPQNTCKHATRRDYIYLSPELAALLREVQVQGDFAEHSTSIAGLQIDVGVNKVQSWPLPATMHWSAVTSDQWSEQMCPDLQHTTSTQWLKDFSSAFENRIDGFVQPNACYGRASHLQPMQGTHCVISAKPHRPGEEPIKNGLLCLQVKQWYRQLRRLQSLMRALRANKLTPDAVEYRLSLWRSILQSSGFEGGFPNWFETRPRRHQGMPSLLPLSLPSAAFATRLFKEFRDSYRRFESWHSRQRHAILKAQHEQQHSLLFQDLREAAPAQVDTLVLRHTHPVIAIDPDTQQVVQPNVLQINGDVPLVADLELEQTQVESHPVRTDWSRLMAFAEVHFPVLNFALPPITVEIWYAAISRYKVRAARGPDGYGREDLQRMPVHFVQVLLRFLHAVEHEHQPWPLQWLCGLVISLAKPGRSGDGVNGYRPIVLLSIVYRTWSSIRARQILQQLAQHMPPSALGFMPQREATSLWFQLEALIEVNAQSAKPVAGFCTDIAKAFETLPRAPILRLAERLGVPTSVLRPWGSFLEQLERRFLIRDCVSDGVQATSFPEGDPLSPCAMCVAVYVYRTYMLVFEPRLSAYAYVDNWAHTAATAALVARGVFLAQ</sequence>
<feature type="domain" description="Reverse transcriptase" evidence="1">
    <location>
        <begin position="772"/>
        <end position="936"/>
    </location>
</feature>
<evidence type="ECO:0000313" key="2">
    <source>
        <dbReference type="EMBL" id="CAE7177777.1"/>
    </source>
</evidence>
<evidence type="ECO:0000313" key="3">
    <source>
        <dbReference type="Proteomes" id="UP000649617"/>
    </source>
</evidence>
<evidence type="ECO:0000259" key="1">
    <source>
        <dbReference type="Pfam" id="PF00078"/>
    </source>
</evidence>
<name>A0A812IR81_SYMPI</name>
<dbReference type="InterPro" id="IPR000477">
    <property type="entry name" value="RT_dom"/>
</dbReference>
<protein>
    <recommendedName>
        <fullName evidence="1">Reverse transcriptase domain-containing protein</fullName>
    </recommendedName>
</protein>
<reference evidence="2" key="1">
    <citation type="submission" date="2021-02" db="EMBL/GenBank/DDBJ databases">
        <authorList>
            <person name="Dougan E. K."/>
            <person name="Rhodes N."/>
            <person name="Thang M."/>
            <person name="Chan C."/>
        </authorList>
    </citation>
    <scope>NUCLEOTIDE SEQUENCE</scope>
</reference>
<accession>A0A812IR81</accession>
<dbReference type="OrthoDB" id="410104at2759"/>
<organism evidence="2 3">
    <name type="scientific">Symbiodinium pilosum</name>
    <name type="common">Dinoflagellate</name>
    <dbReference type="NCBI Taxonomy" id="2952"/>
    <lineage>
        <taxon>Eukaryota</taxon>
        <taxon>Sar</taxon>
        <taxon>Alveolata</taxon>
        <taxon>Dinophyceae</taxon>
        <taxon>Suessiales</taxon>
        <taxon>Symbiodiniaceae</taxon>
        <taxon>Symbiodinium</taxon>
    </lineage>
</organism>
<proteinExistence type="predicted"/>
<dbReference type="AlphaFoldDB" id="A0A812IR81"/>
<dbReference type="EMBL" id="CAJNIZ010000893">
    <property type="protein sequence ID" value="CAE7177777.1"/>
    <property type="molecule type" value="Genomic_DNA"/>
</dbReference>
<dbReference type="Pfam" id="PF00078">
    <property type="entry name" value="RVT_1"/>
    <property type="match status" value="1"/>
</dbReference>
<gene>
    <name evidence="2" type="ORF">SPIL2461_LOCUS956</name>
</gene>
<dbReference type="Proteomes" id="UP000649617">
    <property type="component" value="Unassembled WGS sequence"/>
</dbReference>
<dbReference type="PANTHER" id="PTHR19446">
    <property type="entry name" value="REVERSE TRANSCRIPTASES"/>
    <property type="match status" value="1"/>
</dbReference>
<comment type="caution">
    <text evidence="2">The sequence shown here is derived from an EMBL/GenBank/DDBJ whole genome shotgun (WGS) entry which is preliminary data.</text>
</comment>